<protein>
    <submittedName>
        <fullName evidence="1">Uncharacterized protein</fullName>
    </submittedName>
</protein>
<feature type="non-terminal residue" evidence="1">
    <location>
        <position position="1"/>
    </location>
</feature>
<accession>A0ACB6QUW3</accession>
<sequence length="169" mass="18162">TAFGASTLAILGYIIFAFNTVFLGWLSEKLNEHSLVAPLSQARILPLLTVLVSILENASPWVRYIMFADMNGILCAHSIPIGTASKDSKPVGARSVSAAVYTTYYQVGSIIAANDYREGTSCTGNYTSNRALVGLCSANIALSIGIKILYTWGDKAKARALRDLPKGER</sequence>
<dbReference type="EMBL" id="MU003507">
    <property type="protein sequence ID" value="KAF2470814.1"/>
    <property type="molecule type" value="Genomic_DNA"/>
</dbReference>
<comment type="caution">
    <text evidence="1">The sequence shown here is derived from an EMBL/GenBank/DDBJ whole genome shotgun (WGS) entry which is preliminary data.</text>
</comment>
<reference evidence="1" key="1">
    <citation type="journal article" date="2020" name="Stud. Mycol.">
        <title>101 Dothideomycetes genomes: a test case for predicting lifestyles and emergence of pathogens.</title>
        <authorList>
            <person name="Haridas S."/>
            <person name="Albert R."/>
            <person name="Binder M."/>
            <person name="Bloem J."/>
            <person name="Labutti K."/>
            <person name="Salamov A."/>
            <person name="Andreopoulos B."/>
            <person name="Baker S."/>
            <person name="Barry K."/>
            <person name="Bills G."/>
            <person name="Bluhm B."/>
            <person name="Cannon C."/>
            <person name="Castanera R."/>
            <person name="Culley D."/>
            <person name="Daum C."/>
            <person name="Ezra D."/>
            <person name="Gonzalez J."/>
            <person name="Henrissat B."/>
            <person name="Kuo A."/>
            <person name="Liang C."/>
            <person name="Lipzen A."/>
            <person name="Lutzoni F."/>
            <person name="Magnuson J."/>
            <person name="Mondo S."/>
            <person name="Nolan M."/>
            <person name="Ohm R."/>
            <person name="Pangilinan J."/>
            <person name="Park H.-J."/>
            <person name="Ramirez L."/>
            <person name="Alfaro M."/>
            <person name="Sun H."/>
            <person name="Tritt A."/>
            <person name="Yoshinaga Y."/>
            <person name="Zwiers L.-H."/>
            <person name="Turgeon B."/>
            <person name="Goodwin S."/>
            <person name="Spatafora J."/>
            <person name="Crous P."/>
            <person name="Grigoriev I."/>
        </authorList>
    </citation>
    <scope>NUCLEOTIDE SEQUENCE</scope>
    <source>
        <strain evidence="1">ATCC 200398</strain>
    </source>
</reference>
<gene>
    <name evidence="1" type="ORF">BDR25DRAFT_164004</name>
</gene>
<feature type="non-terminal residue" evidence="1">
    <location>
        <position position="169"/>
    </location>
</feature>
<name>A0ACB6QUW3_9PLEO</name>
<evidence type="ECO:0000313" key="2">
    <source>
        <dbReference type="Proteomes" id="UP000799755"/>
    </source>
</evidence>
<proteinExistence type="predicted"/>
<keyword evidence="2" id="KW-1185">Reference proteome</keyword>
<organism evidence="1 2">
    <name type="scientific">Lindgomyces ingoldianus</name>
    <dbReference type="NCBI Taxonomy" id="673940"/>
    <lineage>
        <taxon>Eukaryota</taxon>
        <taxon>Fungi</taxon>
        <taxon>Dikarya</taxon>
        <taxon>Ascomycota</taxon>
        <taxon>Pezizomycotina</taxon>
        <taxon>Dothideomycetes</taxon>
        <taxon>Pleosporomycetidae</taxon>
        <taxon>Pleosporales</taxon>
        <taxon>Lindgomycetaceae</taxon>
        <taxon>Lindgomyces</taxon>
    </lineage>
</organism>
<dbReference type="Proteomes" id="UP000799755">
    <property type="component" value="Unassembled WGS sequence"/>
</dbReference>
<evidence type="ECO:0000313" key="1">
    <source>
        <dbReference type="EMBL" id="KAF2470814.1"/>
    </source>
</evidence>